<organism evidence="3 4">
    <name type="scientific">Glycocaulis alkaliphilus</name>
    <dbReference type="NCBI Taxonomy" id="1434191"/>
    <lineage>
        <taxon>Bacteria</taxon>
        <taxon>Pseudomonadati</taxon>
        <taxon>Pseudomonadota</taxon>
        <taxon>Alphaproteobacteria</taxon>
        <taxon>Maricaulales</taxon>
        <taxon>Maricaulaceae</taxon>
        <taxon>Glycocaulis</taxon>
    </lineage>
</organism>
<reference evidence="3 4" key="1">
    <citation type="submission" date="2016-12" db="EMBL/GenBank/DDBJ databases">
        <title>The genome of dimorphic prosthecate Glycocaulis alkaliphilus 6b-8t, isolated from crude oil dictates its adaptability in petroleum environments.</title>
        <authorList>
            <person name="Wu X.-L."/>
            <person name="Geng S."/>
        </authorList>
    </citation>
    <scope>NUCLEOTIDE SEQUENCE [LARGE SCALE GENOMIC DNA]</scope>
    <source>
        <strain evidence="3 4">6B-8</strain>
    </source>
</reference>
<keyword evidence="4" id="KW-1185">Reference proteome</keyword>
<name>A0A3T0EC78_9PROT</name>
<dbReference type="Proteomes" id="UP000286954">
    <property type="component" value="Chromosome"/>
</dbReference>
<keyword evidence="1" id="KW-0472">Membrane</keyword>
<keyword evidence="1" id="KW-0812">Transmembrane</keyword>
<feature type="domain" description="DUF374" evidence="2">
    <location>
        <begin position="81"/>
        <end position="157"/>
    </location>
</feature>
<protein>
    <recommendedName>
        <fullName evidence="2">DUF374 domain-containing protein</fullName>
    </recommendedName>
</protein>
<dbReference type="CDD" id="cd07983">
    <property type="entry name" value="LPLAT_DUF374-like"/>
    <property type="match status" value="1"/>
</dbReference>
<evidence type="ECO:0000259" key="2">
    <source>
        <dbReference type="Pfam" id="PF04028"/>
    </source>
</evidence>
<proteinExistence type="predicted"/>
<dbReference type="Pfam" id="PF04028">
    <property type="entry name" value="DUF374"/>
    <property type="match status" value="1"/>
</dbReference>
<dbReference type="OrthoDB" id="9810508at2"/>
<keyword evidence="1" id="KW-1133">Transmembrane helix</keyword>
<dbReference type="AlphaFoldDB" id="A0A3T0EC78"/>
<evidence type="ECO:0000313" key="4">
    <source>
        <dbReference type="Proteomes" id="UP000286954"/>
    </source>
</evidence>
<feature type="transmembrane region" description="Helical" evidence="1">
    <location>
        <begin position="20"/>
        <end position="39"/>
    </location>
</feature>
<dbReference type="KEGG" id="gak:X907_2383"/>
<sequence>MLDVRRRSGQQQDMARSVLSFTPVQIALGALMGGYMSLVQHTTRWDVRRSEAMREIAARGGGAIGAFWHGRLLMSIALWPPRTQQPAILVSRSVDGDIIARAAAHHKVAGIRGSTRKRRRDGTLDDKGAMSAYRAMVRHIEEGGVMAITPDGPKGPRMRVTPGAIRLAEATGAPLLAVTWSIRWRKVFNSWDRFVLPFPFSRGVIIWSEPYHLPENPTADDREAARIWLEETLIALTREADMACGVEPVEPAPPAGARGA</sequence>
<accession>A0A3T0EC78</accession>
<gene>
    <name evidence="3" type="ORF">X907_2383</name>
</gene>
<evidence type="ECO:0000313" key="3">
    <source>
        <dbReference type="EMBL" id="AZU04898.1"/>
    </source>
</evidence>
<dbReference type="InterPro" id="IPR007172">
    <property type="entry name" value="DUF374"/>
</dbReference>
<evidence type="ECO:0000256" key="1">
    <source>
        <dbReference type="SAM" id="Phobius"/>
    </source>
</evidence>
<dbReference type="EMBL" id="CP018911">
    <property type="protein sequence ID" value="AZU04898.1"/>
    <property type="molecule type" value="Genomic_DNA"/>
</dbReference>